<evidence type="ECO:0000259" key="7">
    <source>
        <dbReference type="PROSITE" id="PS51471"/>
    </source>
</evidence>
<gene>
    <name evidence="8" type="ORF">IRI77_16580</name>
</gene>
<dbReference type="RefSeq" id="WP_194453151.1">
    <property type="nucleotide sequence ID" value="NZ_CP063849.1"/>
</dbReference>
<dbReference type="InterPro" id="IPR005123">
    <property type="entry name" value="Oxoglu/Fe-dep_dioxygenase_dom"/>
</dbReference>
<evidence type="ECO:0000256" key="6">
    <source>
        <dbReference type="ARBA" id="ARBA00023004"/>
    </source>
</evidence>
<dbReference type="GO" id="GO:0006879">
    <property type="term" value="P:intracellular iron ion homeostasis"/>
    <property type="evidence" value="ECO:0007669"/>
    <property type="project" value="TreeGrafter"/>
</dbReference>
<evidence type="ECO:0000313" key="8">
    <source>
        <dbReference type="EMBL" id="QOY91497.1"/>
    </source>
</evidence>
<name>A0A7S7NXC8_PALFE</name>
<reference evidence="8 9" key="1">
    <citation type="submission" date="2020-10" db="EMBL/GenBank/DDBJ databases">
        <title>Complete genome sequence of Paludibaculum fermentans P105T, a facultatively anaerobic acidobacterium capable of dissimilatory Fe(III) reduction.</title>
        <authorList>
            <person name="Dedysh S.N."/>
            <person name="Beletsky A.V."/>
            <person name="Kulichevskaya I.S."/>
            <person name="Mardanov A.V."/>
            <person name="Ravin N.V."/>
        </authorList>
    </citation>
    <scope>NUCLEOTIDE SEQUENCE [LARGE SCALE GENOMIC DNA]</scope>
    <source>
        <strain evidence="8 9">P105</strain>
    </source>
</reference>
<keyword evidence="4 8" id="KW-0223">Dioxygenase</keyword>
<dbReference type="PANTHER" id="PTHR41536:SF1">
    <property type="entry name" value="PKHD-TYPE HYDROXYLASE YBIX"/>
    <property type="match status" value="1"/>
</dbReference>
<dbReference type="InterPro" id="IPR023550">
    <property type="entry name" value="PKHD_hydroxylase"/>
</dbReference>
<dbReference type="AlphaFoldDB" id="A0A7S7NXC8"/>
<sequence length="226" mass="25094">MLLQIPDVLTLEQVAYCRRLLDEANWIDGRVTAGPQSGLVKNNQQLPEDLPAARAMGDLILAALERNPLFMAAALPAKVFPPLFNRYAGGQSFGNHVDNAIRQVSGTPHRIRTDLSATLFFAGPEEYEGGELVVEDTYGAHSVKLPPGHLILYPSTSLHHVRPVTQGARICSFFWLQSMVRDDGERTLMFDLDMAIQRLSEEAPQHPSVVGLTAVYHNLLRRWADV</sequence>
<evidence type="ECO:0000313" key="9">
    <source>
        <dbReference type="Proteomes" id="UP000593892"/>
    </source>
</evidence>
<dbReference type="GO" id="GO:0006974">
    <property type="term" value="P:DNA damage response"/>
    <property type="evidence" value="ECO:0007669"/>
    <property type="project" value="TreeGrafter"/>
</dbReference>
<dbReference type="PANTHER" id="PTHR41536">
    <property type="entry name" value="PKHD-TYPE HYDROXYLASE YBIX"/>
    <property type="match status" value="1"/>
</dbReference>
<evidence type="ECO:0000256" key="2">
    <source>
        <dbReference type="ARBA" id="ARBA00022723"/>
    </source>
</evidence>
<dbReference type="GO" id="GO:0031418">
    <property type="term" value="F:L-ascorbic acid binding"/>
    <property type="evidence" value="ECO:0007669"/>
    <property type="project" value="UniProtKB-KW"/>
</dbReference>
<evidence type="ECO:0000256" key="3">
    <source>
        <dbReference type="ARBA" id="ARBA00022896"/>
    </source>
</evidence>
<comment type="cofactor">
    <cofactor evidence="1">
        <name>L-ascorbate</name>
        <dbReference type="ChEBI" id="CHEBI:38290"/>
    </cofactor>
</comment>
<keyword evidence="5" id="KW-0560">Oxidoreductase</keyword>
<evidence type="ECO:0000256" key="4">
    <source>
        <dbReference type="ARBA" id="ARBA00022964"/>
    </source>
</evidence>
<dbReference type="Pfam" id="PF18331">
    <property type="entry name" value="PKHD_C"/>
    <property type="match status" value="1"/>
</dbReference>
<dbReference type="EMBL" id="CP063849">
    <property type="protein sequence ID" value="QOY91497.1"/>
    <property type="molecule type" value="Genomic_DNA"/>
</dbReference>
<dbReference type="Gene3D" id="2.60.120.620">
    <property type="entry name" value="q2cbj1_9rhob like domain"/>
    <property type="match status" value="1"/>
</dbReference>
<keyword evidence="6" id="KW-0408">Iron</keyword>
<dbReference type="InterPro" id="IPR044862">
    <property type="entry name" value="Pro_4_hyd_alph_FE2OG_OXY"/>
</dbReference>
<dbReference type="Pfam" id="PF13640">
    <property type="entry name" value="2OG-FeII_Oxy_3"/>
    <property type="match status" value="1"/>
</dbReference>
<organism evidence="8 9">
    <name type="scientific">Paludibaculum fermentans</name>
    <dbReference type="NCBI Taxonomy" id="1473598"/>
    <lineage>
        <taxon>Bacteria</taxon>
        <taxon>Pseudomonadati</taxon>
        <taxon>Acidobacteriota</taxon>
        <taxon>Terriglobia</taxon>
        <taxon>Bryobacterales</taxon>
        <taxon>Bryobacteraceae</taxon>
        <taxon>Paludibaculum</taxon>
    </lineage>
</organism>
<evidence type="ECO:0000256" key="1">
    <source>
        <dbReference type="ARBA" id="ARBA00001961"/>
    </source>
</evidence>
<dbReference type="Gene3D" id="4.10.860.20">
    <property type="entry name" value="Rabenosyn, Rab binding domain"/>
    <property type="match status" value="1"/>
</dbReference>
<feature type="domain" description="Fe2OG dioxygenase" evidence="7">
    <location>
        <begin position="78"/>
        <end position="178"/>
    </location>
</feature>
<dbReference type="InterPro" id="IPR041097">
    <property type="entry name" value="PKHD_C"/>
</dbReference>
<dbReference type="NCBIfam" id="NF003973">
    <property type="entry name" value="PRK05467.1-2"/>
    <property type="match status" value="1"/>
</dbReference>
<evidence type="ECO:0000256" key="5">
    <source>
        <dbReference type="ARBA" id="ARBA00023002"/>
    </source>
</evidence>
<dbReference type="SMART" id="SM00702">
    <property type="entry name" value="P4Hc"/>
    <property type="match status" value="1"/>
</dbReference>
<keyword evidence="2" id="KW-0479">Metal-binding</keyword>
<dbReference type="InterPro" id="IPR006620">
    <property type="entry name" value="Pro_4_hyd_alph"/>
</dbReference>
<dbReference type="GO" id="GO:0005506">
    <property type="term" value="F:iron ion binding"/>
    <property type="evidence" value="ECO:0007669"/>
    <property type="project" value="InterPro"/>
</dbReference>
<dbReference type="NCBIfam" id="NF003974">
    <property type="entry name" value="PRK05467.1-3"/>
    <property type="match status" value="1"/>
</dbReference>
<keyword evidence="9" id="KW-1185">Reference proteome</keyword>
<dbReference type="PROSITE" id="PS51471">
    <property type="entry name" value="FE2OG_OXY"/>
    <property type="match status" value="1"/>
</dbReference>
<dbReference type="Proteomes" id="UP000593892">
    <property type="component" value="Chromosome"/>
</dbReference>
<dbReference type="NCBIfam" id="NF003975">
    <property type="entry name" value="PRK05467.1-4"/>
    <property type="match status" value="1"/>
</dbReference>
<dbReference type="KEGG" id="pfer:IRI77_16580"/>
<keyword evidence="3" id="KW-0847">Vitamin C</keyword>
<protein>
    <submittedName>
        <fullName evidence="8">Fe2+-dependent dioxygenase</fullName>
    </submittedName>
</protein>
<dbReference type="GO" id="GO:0016706">
    <property type="term" value="F:2-oxoglutarate-dependent dioxygenase activity"/>
    <property type="evidence" value="ECO:0007669"/>
    <property type="project" value="InterPro"/>
</dbReference>
<accession>A0A7S7NXC8</accession>
<proteinExistence type="inferred from homology"/>
<dbReference type="HAMAP" id="MF_00657">
    <property type="entry name" value="Hydroxyl_YbiX"/>
    <property type="match status" value="1"/>
</dbReference>